<dbReference type="CDD" id="cd01574">
    <property type="entry name" value="PBP1_LacI"/>
    <property type="match status" value="1"/>
</dbReference>
<evidence type="ECO:0000313" key="5">
    <source>
        <dbReference type="EMBL" id="MDZ5663393.1"/>
    </source>
</evidence>
<dbReference type="PANTHER" id="PTHR30146:SF153">
    <property type="entry name" value="LACTOSE OPERON REPRESSOR"/>
    <property type="match status" value="1"/>
</dbReference>
<evidence type="ECO:0000259" key="4">
    <source>
        <dbReference type="PROSITE" id="PS50932"/>
    </source>
</evidence>
<keyword evidence="2 5" id="KW-0238">DNA-binding</keyword>
<keyword evidence="6" id="KW-1185">Reference proteome</keyword>
<dbReference type="Pfam" id="PF00356">
    <property type="entry name" value="LacI"/>
    <property type="match status" value="1"/>
</dbReference>
<dbReference type="PANTHER" id="PTHR30146">
    <property type="entry name" value="LACI-RELATED TRANSCRIPTIONAL REPRESSOR"/>
    <property type="match status" value="1"/>
</dbReference>
<dbReference type="InterPro" id="IPR046335">
    <property type="entry name" value="LacI/GalR-like_sensor"/>
</dbReference>
<reference evidence="5 6" key="1">
    <citation type="submission" date="2023-11" db="EMBL/GenBank/DDBJ databases">
        <title>Novel species in genus Nocardioides.</title>
        <authorList>
            <person name="Zhou H."/>
        </authorList>
    </citation>
    <scope>NUCLEOTIDE SEQUENCE [LARGE SCALE GENOMIC DNA]</scope>
    <source>
        <strain evidence="5 6">S-58</strain>
    </source>
</reference>
<dbReference type="SUPFAM" id="SSF47413">
    <property type="entry name" value="lambda repressor-like DNA-binding domains"/>
    <property type="match status" value="1"/>
</dbReference>
<evidence type="ECO:0000313" key="6">
    <source>
        <dbReference type="Proteomes" id="UP001291999"/>
    </source>
</evidence>
<dbReference type="Gene3D" id="1.10.260.40">
    <property type="entry name" value="lambda repressor-like DNA-binding domains"/>
    <property type="match status" value="1"/>
</dbReference>
<dbReference type="InterPro" id="IPR028082">
    <property type="entry name" value="Peripla_BP_I"/>
</dbReference>
<keyword evidence="1" id="KW-0805">Transcription regulation</keyword>
<gene>
    <name evidence="5" type="ORF">SFC79_16585</name>
</gene>
<organism evidence="5 6">
    <name type="scientific">Nocardioides renjunii</name>
    <dbReference type="NCBI Taxonomy" id="3095075"/>
    <lineage>
        <taxon>Bacteria</taxon>
        <taxon>Bacillati</taxon>
        <taxon>Actinomycetota</taxon>
        <taxon>Actinomycetes</taxon>
        <taxon>Propionibacteriales</taxon>
        <taxon>Nocardioidaceae</taxon>
        <taxon>Nocardioides</taxon>
    </lineage>
</organism>
<dbReference type="Gene3D" id="3.40.50.2300">
    <property type="match status" value="2"/>
</dbReference>
<comment type="caution">
    <text evidence="5">The sequence shown here is derived from an EMBL/GenBank/DDBJ whole genome shotgun (WGS) entry which is preliminary data.</text>
</comment>
<dbReference type="PROSITE" id="PS50932">
    <property type="entry name" value="HTH_LACI_2"/>
    <property type="match status" value="1"/>
</dbReference>
<keyword evidence="3" id="KW-0804">Transcription</keyword>
<feature type="domain" description="HTH lacI-type" evidence="4">
    <location>
        <begin position="18"/>
        <end position="72"/>
    </location>
</feature>
<dbReference type="PROSITE" id="PS00356">
    <property type="entry name" value="HTH_LACI_1"/>
    <property type="match status" value="1"/>
</dbReference>
<dbReference type="Proteomes" id="UP001291999">
    <property type="component" value="Unassembled WGS sequence"/>
</dbReference>
<dbReference type="GO" id="GO:0003677">
    <property type="term" value="F:DNA binding"/>
    <property type="evidence" value="ECO:0007669"/>
    <property type="project" value="UniProtKB-KW"/>
</dbReference>
<dbReference type="SMART" id="SM00354">
    <property type="entry name" value="HTH_LACI"/>
    <property type="match status" value="1"/>
</dbReference>
<protein>
    <submittedName>
        <fullName evidence="5">LacI family DNA-binding transcriptional regulator</fullName>
    </submittedName>
</protein>
<evidence type="ECO:0000256" key="3">
    <source>
        <dbReference type="ARBA" id="ARBA00023163"/>
    </source>
</evidence>
<evidence type="ECO:0000256" key="1">
    <source>
        <dbReference type="ARBA" id="ARBA00023015"/>
    </source>
</evidence>
<accession>A0ABU5KEJ7</accession>
<dbReference type="InterPro" id="IPR010982">
    <property type="entry name" value="Lambda_DNA-bd_dom_sf"/>
</dbReference>
<name>A0ABU5KEJ7_9ACTN</name>
<dbReference type="InterPro" id="IPR000843">
    <property type="entry name" value="HTH_LacI"/>
</dbReference>
<dbReference type="SUPFAM" id="SSF53822">
    <property type="entry name" value="Periplasmic binding protein-like I"/>
    <property type="match status" value="1"/>
</dbReference>
<dbReference type="Pfam" id="PF13377">
    <property type="entry name" value="Peripla_BP_3"/>
    <property type="match status" value="1"/>
</dbReference>
<dbReference type="CDD" id="cd01392">
    <property type="entry name" value="HTH_LacI"/>
    <property type="match status" value="1"/>
</dbReference>
<proteinExistence type="predicted"/>
<dbReference type="RefSeq" id="WP_322425189.1">
    <property type="nucleotide sequence ID" value="NZ_JAXQPW010000006.1"/>
</dbReference>
<evidence type="ECO:0000256" key="2">
    <source>
        <dbReference type="ARBA" id="ARBA00023125"/>
    </source>
</evidence>
<sequence length="352" mass="37835">MTDVVPRPDADPQRRRTPVMADVARLAGVSHQTVSRVVNGQDNLRPATRERVEEAIRQLGYRPNTAARALVTRRSATIGVIGSKSGYWGPSTVHRTIQAAGREAGYFVSSVNLQSLTRSELVDAIDHLRDQGVEGIVLISATDEAVEVARAQEHLGTPVVVVEGDPDRTHWTVGVDQVAGAELGTQHLIDLGHTDIVHLAGPQEWTEARARLHGWRTAMYAAGLRPSEHVTGDWSAASGFEAGQRIAAREDVTAVFCANDQMALGLLRALSESGRTVPDGVRGVSVVGFDDIPEAPYLVPPLTTVRQDFQAVGRRAIEILRAALSGDPAPGRLINPELAVRASSAAPVERKH</sequence>
<dbReference type="EMBL" id="JAXQPW010000006">
    <property type="protein sequence ID" value="MDZ5663393.1"/>
    <property type="molecule type" value="Genomic_DNA"/>
</dbReference>